<keyword evidence="2" id="KW-1185">Reference proteome</keyword>
<proteinExistence type="predicted"/>
<organism evidence="1 2">
    <name type="scientific">Sinimarinibacterium flocculans</name>
    <dbReference type="NCBI Taxonomy" id="985250"/>
    <lineage>
        <taxon>Bacteria</taxon>
        <taxon>Pseudomonadati</taxon>
        <taxon>Pseudomonadota</taxon>
        <taxon>Gammaproteobacteria</taxon>
        <taxon>Nevskiales</taxon>
        <taxon>Nevskiaceae</taxon>
        <taxon>Sinimarinibacterium</taxon>
    </lineage>
</organism>
<dbReference type="OrthoDB" id="9182060at2"/>
<accession>A0A318EE97</accession>
<dbReference type="Proteomes" id="UP000248330">
    <property type="component" value="Unassembled WGS sequence"/>
</dbReference>
<dbReference type="EMBL" id="QICN01000001">
    <property type="protein sequence ID" value="PXV71087.1"/>
    <property type="molecule type" value="Genomic_DNA"/>
</dbReference>
<dbReference type="AlphaFoldDB" id="A0A318EE97"/>
<name>A0A318EE97_9GAMM</name>
<evidence type="ECO:0000313" key="1">
    <source>
        <dbReference type="EMBL" id="PXV71087.1"/>
    </source>
</evidence>
<dbReference type="RefSeq" id="WP_110263240.1">
    <property type="nucleotide sequence ID" value="NZ_CAKZQT010000031.1"/>
</dbReference>
<evidence type="ECO:0000313" key="2">
    <source>
        <dbReference type="Proteomes" id="UP000248330"/>
    </source>
</evidence>
<sequence length="160" mass="17658">MNKIVSIVVLLVALCAGGVWMWSQRSGYDYEAAFENLPAADSAADWPLADFAGKPREEAERVLGRPLGCEAALHSRRCRYAAGVEVVYIDDHADWITIGFPYGRYPLDAQALQRLGLPVQPPTEEDAHSLVWRELPGLQLIRLVGDENGALYARIQVSHG</sequence>
<comment type="caution">
    <text evidence="1">The sequence shown here is derived from an EMBL/GenBank/DDBJ whole genome shotgun (WGS) entry which is preliminary data.</text>
</comment>
<protein>
    <submittedName>
        <fullName evidence="1">Uncharacterized protein</fullName>
    </submittedName>
</protein>
<reference evidence="1 2" key="1">
    <citation type="submission" date="2018-04" db="EMBL/GenBank/DDBJ databases">
        <title>Genomic Encyclopedia of Type Strains, Phase IV (KMG-IV): sequencing the most valuable type-strain genomes for metagenomic binning, comparative biology and taxonomic classification.</title>
        <authorList>
            <person name="Goeker M."/>
        </authorList>
    </citation>
    <scope>NUCLEOTIDE SEQUENCE [LARGE SCALE GENOMIC DNA]</scope>
    <source>
        <strain evidence="1 2">DSM 104150</strain>
    </source>
</reference>
<gene>
    <name evidence="1" type="ORF">C8D93_101126</name>
</gene>